<dbReference type="InterPro" id="IPR011989">
    <property type="entry name" value="ARM-like"/>
</dbReference>
<dbReference type="GO" id="GO:0061630">
    <property type="term" value="F:ubiquitin protein ligase activity"/>
    <property type="evidence" value="ECO:0007669"/>
    <property type="project" value="UniProtKB-EC"/>
</dbReference>
<dbReference type="OrthoDB" id="1916455at2759"/>
<dbReference type="SUPFAM" id="SSF48371">
    <property type="entry name" value="ARM repeat"/>
    <property type="match status" value="1"/>
</dbReference>
<dbReference type="FunFam" id="1.25.10.10:FF:000082">
    <property type="entry name" value="RING-type E3 ubiquitin transferase"/>
    <property type="match status" value="1"/>
</dbReference>
<comment type="caution">
    <text evidence="9">The sequence shown here is derived from an EMBL/GenBank/DDBJ whole genome shotgun (WGS) entry which is preliminary data.</text>
</comment>
<feature type="repeat" description="ARM" evidence="7">
    <location>
        <begin position="544"/>
        <end position="586"/>
    </location>
</feature>
<proteinExistence type="predicted"/>
<feature type="domain" description="U-box" evidence="8">
    <location>
        <begin position="324"/>
        <end position="397"/>
    </location>
</feature>
<evidence type="ECO:0000256" key="2">
    <source>
        <dbReference type="ARBA" id="ARBA00004906"/>
    </source>
</evidence>
<dbReference type="CDD" id="cd16664">
    <property type="entry name" value="RING-Ubox_PUB"/>
    <property type="match status" value="1"/>
</dbReference>
<dbReference type="InterPro" id="IPR045210">
    <property type="entry name" value="RING-Ubox_PUB"/>
</dbReference>
<dbReference type="Gene3D" id="1.25.10.10">
    <property type="entry name" value="Leucine-rich Repeat Variant"/>
    <property type="match status" value="3"/>
</dbReference>
<dbReference type="Pfam" id="PF25598">
    <property type="entry name" value="ARM_PUB"/>
    <property type="match status" value="1"/>
</dbReference>
<dbReference type="SMART" id="SM00185">
    <property type="entry name" value="ARM"/>
    <property type="match status" value="4"/>
</dbReference>
<accession>A0A9D4UNU4</accession>
<dbReference type="Gene3D" id="1.20.930.20">
    <property type="entry name" value="Adaptor protein Cbl, N-terminal domain"/>
    <property type="match status" value="1"/>
</dbReference>
<keyword evidence="5" id="KW-0677">Repeat</keyword>
<dbReference type="InterPro" id="IPR016024">
    <property type="entry name" value="ARM-type_fold"/>
</dbReference>
<dbReference type="SMART" id="SM00504">
    <property type="entry name" value="Ubox"/>
    <property type="match status" value="1"/>
</dbReference>
<protein>
    <recommendedName>
        <fullName evidence="3">RING-type E3 ubiquitin transferase</fullName>
        <ecNumber evidence="3">2.3.2.27</ecNumber>
    </recommendedName>
</protein>
<keyword evidence="10" id="KW-1185">Reference proteome</keyword>
<dbReference type="Pfam" id="PF04564">
    <property type="entry name" value="U-box"/>
    <property type="match status" value="1"/>
</dbReference>
<feature type="repeat" description="ARM" evidence="7">
    <location>
        <begin position="462"/>
        <end position="504"/>
    </location>
</feature>
<gene>
    <name evidence="9" type="ORF">GOP47_0013323</name>
</gene>
<dbReference type="SUPFAM" id="SSF57850">
    <property type="entry name" value="RING/U-box"/>
    <property type="match status" value="1"/>
</dbReference>
<dbReference type="InterPro" id="IPR058678">
    <property type="entry name" value="ARM_PUB"/>
</dbReference>
<dbReference type="PANTHER" id="PTHR23315:SF49">
    <property type="entry name" value="RING-TYPE E3 UBIQUITIN TRANSFERASE"/>
    <property type="match status" value="1"/>
</dbReference>
<dbReference type="GO" id="GO:0007166">
    <property type="term" value="P:cell surface receptor signaling pathway"/>
    <property type="evidence" value="ECO:0007669"/>
    <property type="project" value="InterPro"/>
</dbReference>
<evidence type="ECO:0000256" key="5">
    <source>
        <dbReference type="ARBA" id="ARBA00022737"/>
    </source>
</evidence>
<evidence type="ECO:0000313" key="10">
    <source>
        <dbReference type="Proteomes" id="UP000886520"/>
    </source>
</evidence>
<evidence type="ECO:0000313" key="9">
    <source>
        <dbReference type="EMBL" id="KAI5071072.1"/>
    </source>
</evidence>
<evidence type="ECO:0000256" key="7">
    <source>
        <dbReference type="PROSITE-ProRule" id="PRU00259"/>
    </source>
</evidence>
<dbReference type="InterPro" id="IPR036537">
    <property type="entry name" value="Adaptor_Cbl_N_dom_sf"/>
</dbReference>
<comment type="pathway">
    <text evidence="2">Protein modification; protein ubiquitination.</text>
</comment>
<dbReference type="InterPro" id="IPR057623">
    <property type="entry name" value="PUB12-19-like_N"/>
</dbReference>
<keyword evidence="6" id="KW-0833">Ubl conjugation pathway</keyword>
<reference evidence="9" key="1">
    <citation type="submission" date="2021-01" db="EMBL/GenBank/DDBJ databases">
        <title>Adiantum capillus-veneris genome.</title>
        <authorList>
            <person name="Fang Y."/>
            <person name="Liao Q."/>
        </authorList>
    </citation>
    <scope>NUCLEOTIDE SEQUENCE</scope>
    <source>
        <strain evidence="9">H3</strain>
        <tissue evidence="9">Leaf</tissue>
    </source>
</reference>
<dbReference type="InterPro" id="IPR000225">
    <property type="entry name" value="Armadillo"/>
</dbReference>
<keyword evidence="4" id="KW-0808">Transferase</keyword>
<evidence type="ECO:0000256" key="1">
    <source>
        <dbReference type="ARBA" id="ARBA00000900"/>
    </source>
</evidence>
<dbReference type="PROSITE" id="PS51698">
    <property type="entry name" value="U_BOX"/>
    <property type="match status" value="1"/>
</dbReference>
<dbReference type="GO" id="GO:0016567">
    <property type="term" value="P:protein ubiquitination"/>
    <property type="evidence" value="ECO:0007669"/>
    <property type="project" value="InterPro"/>
</dbReference>
<dbReference type="EMBL" id="JABFUD020000013">
    <property type="protein sequence ID" value="KAI5071072.1"/>
    <property type="molecule type" value="Genomic_DNA"/>
</dbReference>
<dbReference type="CDD" id="cd21037">
    <property type="entry name" value="MLKL_NTD"/>
    <property type="match status" value="1"/>
</dbReference>
<evidence type="ECO:0000256" key="4">
    <source>
        <dbReference type="ARBA" id="ARBA00022679"/>
    </source>
</evidence>
<dbReference type="InterPro" id="IPR059179">
    <property type="entry name" value="MLKL-like_MCAfunc"/>
</dbReference>
<dbReference type="PANTHER" id="PTHR23315">
    <property type="entry name" value="U BOX DOMAIN-CONTAINING"/>
    <property type="match status" value="1"/>
</dbReference>
<dbReference type="InterPro" id="IPR013083">
    <property type="entry name" value="Znf_RING/FYVE/PHD"/>
</dbReference>
<dbReference type="Gene3D" id="3.30.40.10">
    <property type="entry name" value="Zinc/RING finger domain, C3HC4 (zinc finger)"/>
    <property type="match status" value="1"/>
</dbReference>
<dbReference type="FunFam" id="1.20.930.20:FF:000002">
    <property type="entry name" value="RING-type E3 ubiquitin transferase"/>
    <property type="match status" value="1"/>
</dbReference>
<dbReference type="Pfam" id="PF25368">
    <property type="entry name" value="PUB10_N"/>
    <property type="match status" value="1"/>
</dbReference>
<sequence length="667" mass="73502">MWSFCLNKALQLPYPWHVDVHEAAFWLLRITQGKYGRLRRNENCTQVVVDERETHRGRAETKLILTMEEIKEDGGIGTTVLFASLLSIVNEITRLSGFHQSHKRECINLVRRIKLMQPLFEEMKESPPDGSNPAVAVFQTLEVVLQSAKTLLQSCIHGSKIYLVLEHRAIAKEFSAVSNEMETALKGMPWSILDISEDVREQVDFVQGQFNRAKEQADLPDSDLYKDLVLAITQQEETVFDTALLCRLADRLQLRTPSQLDAEVHAVQDLIRKCTSKVNVSLQEMLELLMKLKKASAVGAREGETFVCEESPSSSDVESSCEAAIPDDYLCPISLEIMKDPVIVATGQTYERANIQKWLEENRTCPKTSQILPHTTLTPNFVLRSLINQWCEAHGLEIATTSSPSETSPFLSAASLKEGGTIDGLVDQLRSGQLHLARAAAVEIRLLAKDSTENRVRIAEAGAIPYLVTLLSTHDAEAQENAVTALLNLSIHENIKGAVVQAGAIPPIVKVLKCGSMEARENAAATLFSLSSVNENKLTIGALGAIPPLVDLLKNGSPQGRKDAASALFNLLIYQGNKPRAVRAGVVIPILNLLMDSSTGMMDEAVSILAVLATHQEGRRAIGRLGVKRFLVELSESGTERAKRKASSLLEHLAMLQAECAKFRCEF</sequence>
<dbReference type="AlphaFoldDB" id="A0A9D4UNU4"/>
<comment type="catalytic activity">
    <reaction evidence="1">
        <text>S-ubiquitinyl-[E2 ubiquitin-conjugating enzyme]-L-cysteine + [acceptor protein]-L-lysine = [E2 ubiquitin-conjugating enzyme]-L-cysteine + N(6)-ubiquitinyl-[acceptor protein]-L-lysine.</text>
        <dbReference type="EC" id="2.3.2.27"/>
    </reaction>
</comment>
<dbReference type="FunFam" id="3.30.40.10:FF:000562">
    <property type="entry name" value="RING-type E3 ubiquitin transferase"/>
    <property type="match status" value="1"/>
</dbReference>
<dbReference type="PROSITE" id="PS50176">
    <property type="entry name" value="ARM_REPEAT"/>
    <property type="match status" value="2"/>
</dbReference>
<evidence type="ECO:0000256" key="6">
    <source>
        <dbReference type="ARBA" id="ARBA00022786"/>
    </source>
</evidence>
<dbReference type="EC" id="2.3.2.27" evidence="3"/>
<dbReference type="Proteomes" id="UP000886520">
    <property type="component" value="Chromosome 13"/>
</dbReference>
<organism evidence="9 10">
    <name type="scientific">Adiantum capillus-veneris</name>
    <name type="common">Maidenhair fern</name>
    <dbReference type="NCBI Taxonomy" id="13818"/>
    <lineage>
        <taxon>Eukaryota</taxon>
        <taxon>Viridiplantae</taxon>
        <taxon>Streptophyta</taxon>
        <taxon>Embryophyta</taxon>
        <taxon>Tracheophyta</taxon>
        <taxon>Polypodiopsida</taxon>
        <taxon>Polypodiidae</taxon>
        <taxon>Polypodiales</taxon>
        <taxon>Pteridineae</taxon>
        <taxon>Pteridaceae</taxon>
        <taxon>Vittarioideae</taxon>
        <taxon>Adiantum</taxon>
    </lineage>
</organism>
<dbReference type="InterPro" id="IPR003613">
    <property type="entry name" value="Ubox_domain"/>
</dbReference>
<evidence type="ECO:0000256" key="3">
    <source>
        <dbReference type="ARBA" id="ARBA00012483"/>
    </source>
</evidence>
<name>A0A9D4UNU4_ADICA</name>
<evidence type="ECO:0000259" key="8">
    <source>
        <dbReference type="PROSITE" id="PS51698"/>
    </source>
</evidence>